<dbReference type="KEGG" id="gla:GL50803_00101866"/>
<dbReference type="RefSeq" id="XP_001704591.1">
    <property type="nucleotide sequence ID" value="XM_001704539.1"/>
</dbReference>
<keyword evidence="2" id="KW-1185">Reference proteome</keyword>
<dbReference type="Gene3D" id="3.30.200.20">
    <property type="entry name" value="Phosphorylase Kinase, domain 1"/>
    <property type="match status" value="1"/>
</dbReference>
<dbReference type="SUPFAM" id="SSF56112">
    <property type="entry name" value="Protein kinase-like (PK-like)"/>
    <property type="match status" value="1"/>
</dbReference>
<dbReference type="SMART" id="SM00248">
    <property type="entry name" value="ANK"/>
    <property type="match status" value="8"/>
</dbReference>
<proteinExistence type="predicted"/>
<dbReference type="Pfam" id="PF12796">
    <property type="entry name" value="Ank_2"/>
    <property type="match status" value="3"/>
</dbReference>
<dbReference type="Gene3D" id="1.10.510.10">
    <property type="entry name" value="Transferase(Phosphotransferase) domain 1"/>
    <property type="match status" value="1"/>
</dbReference>
<dbReference type="PROSITE" id="PS50011">
    <property type="entry name" value="PROTEIN_KINASE_DOM"/>
    <property type="match status" value="1"/>
</dbReference>
<dbReference type="STRING" id="184922.A8BVP3"/>
<dbReference type="InterPro" id="IPR002110">
    <property type="entry name" value="Ankyrin_rpt"/>
</dbReference>
<accession>A8BVP3</accession>
<dbReference type="GO" id="GO:0005524">
    <property type="term" value="F:ATP binding"/>
    <property type="evidence" value="ECO:0007669"/>
    <property type="project" value="InterPro"/>
</dbReference>
<dbReference type="Proteomes" id="UP000001548">
    <property type="component" value="Unassembled WGS sequence"/>
</dbReference>
<dbReference type="VEuPathDB" id="GiardiaDB:GL50803_101866"/>
<protein>
    <submittedName>
        <fullName evidence="1">Kinase, NEK</fullName>
    </submittedName>
</protein>
<dbReference type="EMBL" id="AACB03000002">
    <property type="protein sequence ID" value="KAE8304518.1"/>
    <property type="molecule type" value="Genomic_DNA"/>
</dbReference>
<dbReference type="InterPro" id="IPR011009">
    <property type="entry name" value="Kinase-like_dom_sf"/>
</dbReference>
<comment type="caution">
    <text evidence="1">The sequence shown here is derived from an EMBL/GenBank/DDBJ whole genome shotgun (WGS) entry which is preliminary data.</text>
</comment>
<dbReference type="Gene3D" id="1.25.40.20">
    <property type="entry name" value="Ankyrin repeat-containing domain"/>
    <property type="match status" value="2"/>
</dbReference>
<keyword evidence="1" id="KW-0418">Kinase</keyword>
<dbReference type="PANTHER" id="PTHR24120:SF4">
    <property type="entry name" value="GH07239P"/>
    <property type="match status" value="1"/>
</dbReference>
<keyword evidence="1" id="KW-0808">Transferase</keyword>
<dbReference type="Pfam" id="PF00069">
    <property type="entry name" value="Pkinase"/>
    <property type="match status" value="1"/>
</dbReference>
<dbReference type="HOGENOM" id="CLU_348993_0_0_1"/>
<organism evidence="1 2">
    <name type="scientific">Giardia intestinalis (strain ATCC 50803 / WB clone C6)</name>
    <name type="common">Giardia lamblia</name>
    <dbReference type="NCBI Taxonomy" id="184922"/>
    <lineage>
        <taxon>Eukaryota</taxon>
        <taxon>Metamonada</taxon>
        <taxon>Diplomonadida</taxon>
        <taxon>Hexamitidae</taxon>
        <taxon>Giardiinae</taxon>
        <taxon>Giardia</taxon>
    </lineage>
</organism>
<evidence type="ECO:0000313" key="2">
    <source>
        <dbReference type="Proteomes" id="UP000001548"/>
    </source>
</evidence>
<dbReference type="PANTHER" id="PTHR24120">
    <property type="entry name" value="GH07239P"/>
    <property type="match status" value="1"/>
</dbReference>
<sequence length="809" mass="87901">MSVDEFSRDFEIIEDIVNRPSERLLKVRGKTSGAYYACRQIDVSKLKQEQQQMLEAEIHLFQQLDGKLTTRYLRVLRNNKPSVIHLIMEYCDDGTLEDLFVRTRERRIPCTEEKTRAIGSQIAHALSALRSSACGLDGATVMGALTPKSVLLLSTGKIRLKGLCSWHSSGQISISTRADYMISYTAPEVFTSNIYNEQSEVWALGCILYEALAARRCFSAETGAILRHNIINCKYAPLPSSVSEGMKLLISEMLKPDYNSRPTLLDVRLSLQLLSNAEKTHHWDPDIITEIAGHPTPVADSIKKLVGMVSGDIVTFLQNPSSPVVSAYIHTDLKTSKASGNVHLAGKVVLTKSTYADGATNCAIDRSRLPTSASIVYTRSSSKGKTSSIVHTPSMSKMANTIRHGARSHSSFSSSALQTPNLTCKHVVSSFRKSIGSNGILNNNSTSVSNTDSLRKKHASDCNVDMNSDSLTLSNLNTGQDCLQQKPQFLERNGGGSSVRSASVRLPSMSMTTKPANLQLMALHNAVGGSFNALSRDVTFSKTQSSTTDVCGTTDLMIAAVKGNASLVERYLDTQSGMRNCNGMTALMLAAERDHEAVVLLLLATEGRMHVLLPDGRKGKTALMFAAINNHTSTVQRLLETEAGQQDENGNTALMLAVKHRFTDVVKQLVQWEGKMANERGETALMMAAATGDVTSVGLLIDTEAGSVTTYGWTALCFAVMNHHALAAEALAQRELGLQCFQHGCSGVTAFMIAAEAGYVDIASLLVEKEVFLRNKNGEKALDIAIKAGQADMIAFLENAERLLEADMC</sequence>
<dbReference type="InterPro" id="IPR036770">
    <property type="entry name" value="Ankyrin_rpt-contain_sf"/>
</dbReference>
<dbReference type="InterPro" id="IPR000719">
    <property type="entry name" value="Prot_kinase_dom"/>
</dbReference>
<name>A8BVP3_GIAIC</name>
<evidence type="ECO:0000313" key="1">
    <source>
        <dbReference type="EMBL" id="KAE8304518.1"/>
    </source>
</evidence>
<gene>
    <name evidence="1" type="ORF">GL50803_00101866</name>
</gene>
<reference evidence="1 2" key="1">
    <citation type="journal article" date="2007" name="Science">
        <title>Genomic minimalism in the early diverging intestinal parasite Giardia lamblia.</title>
        <authorList>
            <person name="Morrison H.G."/>
            <person name="McArthur A.G."/>
            <person name="Gillin F.D."/>
            <person name="Aley S.B."/>
            <person name="Adam R.D."/>
            <person name="Olsen G.J."/>
            <person name="Best A.A."/>
            <person name="Cande W.Z."/>
            <person name="Chen F."/>
            <person name="Cipriano M.J."/>
            <person name="Davids B.J."/>
            <person name="Dawson S.C."/>
            <person name="Elmendorf H.G."/>
            <person name="Hehl A.B."/>
            <person name="Holder M.E."/>
            <person name="Huse S.M."/>
            <person name="Kim U.U."/>
            <person name="Lasek-Nesselquist E."/>
            <person name="Manning G."/>
            <person name="Nigam A."/>
            <person name="Nixon J.E."/>
            <person name="Palm D."/>
            <person name="Passamaneck N.E."/>
            <person name="Prabhu A."/>
            <person name="Reich C.I."/>
            <person name="Reiner D.S."/>
            <person name="Samuelson J."/>
            <person name="Svard S.G."/>
            <person name="Sogin M.L."/>
        </authorList>
    </citation>
    <scope>NUCLEOTIDE SEQUENCE [LARGE SCALE GENOMIC DNA]</scope>
    <source>
        <strain evidence="1 2">WB C6</strain>
    </source>
</reference>
<dbReference type="GeneID" id="5697449"/>
<dbReference type="SUPFAM" id="SSF48403">
    <property type="entry name" value="Ankyrin repeat"/>
    <property type="match status" value="1"/>
</dbReference>
<dbReference type="OMA" id="NEQSEVW"/>
<dbReference type="GO" id="GO:0004674">
    <property type="term" value="F:protein serine/threonine kinase activity"/>
    <property type="evidence" value="ECO:0000318"/>
    <property type="project" value="GO_Central"/>
</dbReference>
<dbReference type="AlphaFoldDB" id="A8BVP3"/>